<evidence type="ECO:0000313" key="2">
    <source>
        <dbReference type="EMBL" id="HGY39395.1"/>
    </source>
</evidence>
<name>A0A7V4WKI6_9BACT</name>
<proteinExistence type="predicted"/>
<dbReference type="InterPro" id="IPR013560">
    <property type="entry name" value="DUF1722"/>
</dbReference>
<dbReference type="Pfam" id="PF04463">
    <property type="entry name" value="2-thiour_desulf"/>
    <property type="match status" value="1"/>
</dbReference>
<reference evidence="2" key="1">
    <citation type="journal article" date="2020" name="mSystems">
        <title>Genome- and Community-Level Interaction Insights into Carbon Utilization and Element Cycling Functions of Hydrothermarchaeota in Hydrothermal Sediment.</title>
        <authorList>
            <person name="Zhou Z."/>
            <person name="Liu Y."/>
            <person name="Xu W."/>
            <person name="Pan J."/>
            <person name="Luo Z.H."/>
            <person name="Li M."/>
        </authorList>
    </citation>
    <scope>NUCLEOTIDE SEQUENCE [LARGE SCALE GENOMIC DNA]</scope>
    <source>
        <strain evidence="2">SpSt-82</strain>
    </source>
</reference>
<dbReference type="PANTHER" id="PTHR30087:SF0">
    <property type="entry name" value="INNER MEMBRANE PROTEIN"/>
    <property type="match status" value="1"/>
</dbReference>
<protein>
    <submittedName>
        <fullName evidence="2">DUF1722 domain-containing protein</fullName>
    </submittedName>
</protein>
<gene>
    <name evidence="2" type="ORF">ENW11_06300</name>
</gene>
<dbReference type="AlphaFoldDB" id="A0A7V4WKI6"/>
<dbReference type="Pfam" id="PF08349">
    <property type="entry name" value="DUF1722"/>
    <property type="match status" value="1"/>
</dbReference>
<accession>A0A7V4WKI6</accession>
<organism evidence="2">
    <name type="scientific">Candidatus Caldatribacterium saccharofermentans</name>
    <dbReference type="NCBI Taxonomy" id="1454753"/>
    <lineage>
        <taxon>Bacteria</taxon>
        <taxon>Pseudomonadati</taxon>
        <taxon>Atribacterota</taxon>
        <taxon>Atribacteria</taxon>
        <taxon>Atribacterales</taxon>
        <taxon>Candidatus Caldatribacteriaceae</taxon>
        <taxon>Candidatus Caldatribacterium</taxon>
    </lineage>
</organism>
<dbReference type="InterPro" id="IPR017087">
    <property type="entry name" value="UCP037004"/>
</dbReference>
<evidence type="ECO:0000259" key="1">
    <source>
        <dbReference type="Pfam" id="PF08349"/>
    </source>
</evidence>
<dbReference type="PANTHER" id="PTHR30087">
    <property type="entry name" value="INNER MEMBRANE PROTEIN"/>
    <property type="match status" value="1"/>
</dbReference>
<dbReference type="InterPro" id="IPR007553">
    <property type="entry name" value="2-thiour_desulf"/>
</dbReference>
<dbReference type="PIRSF" id="PIRSF037004">
    <property type="entry name" value="UCP037004"/>
    <property type="match status" value="1"/>
</dbReference>
<comment type="caution">
    <text evidence="2">The sequence shown here is derived from an EMBL/GenBank/DDBJ whole genome shotgun (WGS) entry which is preliminary data.</text>
</comment>
<feature type="domain" description="DUF1722" evidence="1">
    <location>
        <begin position="219"/>
        <end position="334"/>
    </location>
</feature>
<dbReference type="EMBL" id="DTIY01000043">
    <property type="protein sequence ID" value="HGY39395.1"/>
    <property type="molecule type" value="Genomic_DNA"/>
</dbReference>
<sequence length="355" mass="41252">MEKSRLYSQWSNRYNGAKCLLKLRIMAEVFWNRRFPRPRIVVSQCLGFAPCRYDGAIIENAFVRELTPFVEFIPVCPEVAIGLGVPRKPIRIVLKGGERRLLQEETAKDLTEVMEHFSETFLTLQGVHGFILKAKSPSCGLRDVKIHAPSGKVLALGNGMFAEAVLRKYPYLAIESEKRLENLAIREHFLEKVFALADLEATLRTKSPGKLVDFHTRYKLFLLAHHQRETQLLGKIVAQVSENVDEAFTAYATHFLQAIRRAMNRKLVINVLYHVLGYFKDKITPQEKAFFLHLLEEFRKGTIPLLVLTSLMESWVLRFEEPYLLRQVFFRPYPEALRPKEFRDLLPERDFWKTS</sequence>